<dbReference type="AlphaFoldDB" id="A0A830QR42"/>
<sequence length="186" mass="21300">MKILCFGDSNTYGYDPRSYFGEQYPAKHRWVDLLARKLDCKAVNAGENGREIPRREGELQCFDLMLSNQKPLDFLLVMLCSNDLLQGNSVEAVAQRMEAFLTRIPLENSQIVLIGPPRIRPGAWITDNRLLEDCVRLNTAYQLLTEKLGVRFVDATNWDIEVTFDGVHYSEKGHQTFAKNLYLALK</sequence>
<keyword evidence="2" id="KW-0614">Plasmid</keyword>
<dbReference type="InterPro" id="IPR036514">
    <property type="entry name" value="SGNH_hydro_sf"/>
</dbReference>
<organism evidence="2 3">
    <name type="scientific">Pusillibacter faecalis</name>
    <dbReference type="NCBI Taxonomy" id="2714358"/>
    <lineage>
        <taxon>Bacteria</taxon>
        <taxon>Bacillati</taxon>
        <taxon>Bacillota</taxon>
        <taxon>Clostridia</taxon>
        <taxon>Eubacteriales</taxon>
        <taxon>Oscillospiraceae</taxon>
        <taxon>Pusillibacter</taxon>
    </lineage>
</organism>
<feature type="domain" description="SGNH hydrolase-type esterase" evidence="1">
    <location>
        <begin position="5"/>
        <end position="175"/>
    </location>
</feature>
<dbReference type="InterPro" id="IPR051532">
    <property type="entry name" value="Ester_Hydrolysis_Enzymes"/>
</dbReference>
<dbReference type="InterPro" id="IPR013830">
    <property type="entry name" value="SGNH_hydro"/>
</dbReference>
<proteinExistence type="predicted"/>
<name>A0A830QR42_9FIRM</name>
<dbReference type="EMBL" id="AP023421">
    <property type="protein sequence ID" value="BCK85887.1"/>
    <property type="molecule type" value="Genomic_DNA"/>
</dbReference>
<accession>A0A830QR42</accession>
<dbReference type="PANTHER" id="PTHR30383">
    <property type="entry name" value="THIOESTERASE 1/PROTEASE 1/LYSOPHOSPHOLIPASE L1"/>
    <property type="match status" value="1"/>
</dbReference>
<dbReference type="PANTHER" id="PTHR30383:SF29">
    <property type="entry name" value="SGNH HYDROLASE-TYPE ESTERASE DOMAIN-CONTAINING PROTEIN"/>
    <property type="match status" value="1"/>
</dbReference>
<dbReference type="KEGG" id="pfaa:MM59RIKEN_32060"/>
<dbReference type="Gene3D" id="3.40.50.1110">
    <property type="entry name" value="SGNH hydrolase"/>
    <property type="match status" value="1"/>
</dbReference>
<dbReference type="SUPFAM" id="SSF52266">
    <property type="entry name" value="SGNH hydrolase"/>
    <property type="match status" value="1"/>
</dbReference>
<evidence type="ECO:0000313" key="2">
    <source>
        <dbReference type="EMBL" id="BCK85887.1"/>
    </source>
</evidence>
<dbReference type="Pfam" id="PF13472">
    <property type="entry name" value="Lipase_GDSL_2"/>
    <property type="match status" value="1"/>
</dbReference>
<dbReference type="Proteomes" id="UP000679848">
    <property type="component" value="Plasmid pMM59_01"/>
</dbReference>
<gene>
    <name evidence="2" type="ORF">MM59RIKEN_32060</name>
</gene>
<geneLocation type="plasmid" evidence="2 3">
    <name>pMM59_01</name>
</geneLocation>
<reference evidence="2" key="1">
    <citation type="submission" date="2020-09" db="EMBL/GenBank/DDBJ databases">
        <title>New species isolated from human feces.</title>
        <authorList>
            <person name="Kitahara M."/>
            <person name="Shigeno Y."/>
            <person name="Shime M."/>
            <person name="Matsumoto Y."/>
            <person name="Nakamura S."/>
            <person name="Motooka D."/>
            <person name="Fukuoka S."/>
            <person name="Nishikawa H."/>
            <person name="Benno Y."/>
        </authorList>
    </citation>
    <scope>NUCLEOTIDE SEQUENCE</scope>
    <source>
        <strain evidence="2">MM59</strain>
        <plasmid evidence="2">pMM59_01</plasmid>
    </source>
</reference>
<dbReference type="RefSeq" id="WP_213543828.1">
    <property type="nucleotide sequence ID" value="NZ_AP023421.1"/>
</dbReference>
<evidence type="ECO:0000259" key="1">
    <source>
        <dbReference type="Pfam" id="PF13472"/>
    </source>
</evidence>
<evidence type="ECO:0000313" key="3">
    <source>
        <dbReference type="Proteomes" id="UP000679848"/>
    </source>
</evidence>
<keyword evidence="3" id="KW-1185">Reference proteome</keyword>
<protein>
    <submittedName>
        <fullName evidence="2">Arylesterase</fullName>
    </submittedName>
</protein>